<evidence type="ECO:0000256" key="1">
    <source>
        <dbReference type="SAM" id="MobiDB-lite"/>
    </source>
</evidence>
<feature type="non-terminal residue" evidence="2">
    <location>
        <position position="1"/>
    </location>
</feature>
<reference evidence="2" key="1">
    <citation type="journal article" date="2023" name="IScience">
        <title>Live-bearing cockroach genome reveals convergent evolutionary mechanisms linked to viviparity in insects and beyond.</title>
        <authorList>
            <person name="Fouks B."/>
            <person name="Harrison M.C."/>
            <person name="Mikhailova A.A."/>
            <person name="Marchal E."/>
            <person name="English S."/>
            <person name="Carruthers M."/>
            <person name="Jennings E.C."/>
            <person name="Chiamaka E.L."/>
            <person name="Frigard R.A."/>
            <person name="Pippel M."/>
            <person name="Attardo G.M."/>
            <person name="Benoit J.B."/>
            <person name="Bornberg-Bauer E."/>
            <person name="Tobe S.S."/>
        </authorList>
    </citation>
    <scope>NUCLEOTIDE SEQUENCE</scope>
    <source>
        <strain evidence="2">Stay&amp;Tobe</strain>
    </source>
</reference>
<reference evidence="2" key="2">
    <citation type="submission" date="2023-05" db="EMBL/GenBank/DDBJ databases">
        <authorList>
            <person name="Fouks B."/>
        </authorList>
    </citation>
    <scope>NUCLEOTIDE SEQUENCE</scope>
    <source>
        <strain evidence="2">Stay&amp;Tobe</strain>
        <tissue evidence="2">Testes</tissue>
    </source>
</reference>
<comment type="caution">
    <text evidence="2">The sequence shown here is derived from an EMBL/GenBank/DDBJ whole genome shotgun (WGS) entry which is preliminary data.</text>
</comment>
<sequence>IRVRTLERSPSVSDPVSHSRARSSLSYVSNHCLSVSRSPLVTDSRSRLMLAGDFKQHITDITALDLRSPEIQPNYPYPTPHFSRTSLSIITSFNNISLS</sequence>
<feature type="compositionally biased region" description="Polar residues" evidence="1">
    <location>
        <begin position="8"/>
        <end position="23"/>
    </location>
</feature>
<protein>
    <submittedName>
        <fullName evidence="2">Uncharacterized protein</fullName>
    </submittedName>
</protein>
<accession>A0AAD8A8R7</accession>
<keyword evidence="3" id="KW-1185">Reference proteome</keyword>
<dbReference type="AlphaFoldDB" id="A0AAD8A8R7"/>
<feature type="region of interest" description="Disordered" evidence="1">
    <location>
        <begin position="1"/>
        <end position="23"/>
    </location>
</feature>
<name>A0AAD8A8R7_DIPPU</name>
<evidence type="ECO:0000313" key="3">
    <source>
        <dbReference type="Proteomes" id="UP001233999"/>
    </source>
</evidence>
<feature type="non-terminal residue" evidence="2">
    <location>
        <position position="99"/>
    </location>
</feature>
<proteinExistence type="predicted"/>
<evidence type="ECO:0000313" key="2">
    <source>
        <dbReference type="EMBL" id="KAJ9594544.1"/>
    </source>
</evidence>
<gene>
    <name evidence="2" type="ORF">L9F63_027473</name>
</gene>
<dbReference type="EMBL" id="JASPKZ010003014">
    <property type="protein sequence ID" value="KAJ9594544.1"/>
    <property type="molecule type" value="Genomic_DNA"/>
</dbReference>
<dbReference type="Proteomes" id="UP001233999">
    <property type="component" value="Unassembled WGS sequence"/>
</dbReference>
<organism evidence="2 3">
    <name type="scientific">Diploptera punctata</name>
    <name type="common">Pacific beetle cockroach</name>
    <dbReference type="NCBI Taxonomy" id="6984"/>
    <lineage>
        <taxon>Eukaryota</taxon>
        <taxon>Metazoa</taxon>
        <taxon>Ecdysozoa</taxon>
        <taxon>Arthropoda</taxon>
        <taxon>Hexapoda</taxon>
        <taxon>Insecta</taxon>
        <taxon>Pterygota</taxon>
        <taxon>Neoptera</taxon>
        <taxon>Polyneoptera</taxon>
        <taxon>Dictyoptera</taxon>
        <taxon>Blattodea</taxon>
        <taxon>Blaberoidea</taxon>
        <taxon>Blaberidae</taxon>
        <taxon>Diplopterinae</taxon>
        <taxon>Diploptera</taxon>
    </lineage>
</organism>